<proteinExistence type="predicted"/>
<reference evidence="1 2" key="1">
    <citation type="submission" date="2015-08" db="EMBL/GenBank/DDBJ databases">
        <title>Genome sequencing of Penicillium nordicum.</title>
        <authorList>
            <person name="Nguyen H.D."/>
            <person name="Seifert K.A."/>
        </authorList>
    </citation>
    <scope>NUCLEOTIDE SEQUENCE [LARGE SCALE GENOMIC DNA]</scope>
    <source>
        <strain evidence="1 2">DAOMC 185683</strain>
    </source>
</reference>
<accession>A0A0M9WCP4</accession>
<dbReference type="STRING" id="229535.A0A0M9WCP4"/>
<name>A0A0M9WCP4_9EURO</name>
<organism evidence="1 2">
    <name type="scientific">Penicillium nordicum</name>
    <dbReference type="NCBI Taxonomy" id="229535"/>
    <lineage>
        <taxon>Eukaryota</taxon>
        <taxon>Fungi</taxon>
        <taxon>Dikarya</taxon>
        <taxon>Ascomycota</taxon>
        <taxon>Pezizomycotina</taxon>
        <taxon>Eurotiomycetes</taxon>
        <taxon>Eurotiomycetidae</taxon>
        <taxon>Eurotiales</taxon>
        <taxon>Aspergillaceae</taxon>
        <taxon>Penicillium</taxon>
    </lineage>
</organism>
<keyword evidence="2" id="KW-1185">Reference proteome</keyword>
<dbReference type="EMBL" id="LHQQ01000187">
    <property type="protein sequence ID" value="KOS39815.1"/>
    <property type="molecule type" value="Genomic_DNA"/>
</dbReference>
<sequence>MGPDVAHAGEAASYDIGAKVHYAFYTEGGQTDCFDFDPQTVLISTATCAATGDTSSHDLTFNTNLELAKAYIRKGDIALSG</sequence>
<evidence type="ECO:0000313" key="2">
    <source>
        <dbReference type="Proteomes" id="UP000037696"/>
    </source>
</evidence>
<dbReference type="OrthoDB" id="5365129at2759"/>
<dbReference type="Proteomes" id="UP000037696">
    <property type="component" value="Unassembled WGS sequence"/>
</dbReference>
<gene>
    <name evidence="1" type="ORF">ACN38_g9337</name>
</gene>
<dbReference type="AlphaFoldDB" id="A0A0M9WCP4"/>
<protein>
    <submittedName>
        <fullName evidence="1">Uncharacterized protein</fullName>
    </submittedName>
</protein>
<evidence type="ECO:0000313" key="1">
    <source>
        <dbReference type="EMBL" id="KOS39815.1"/>
    </source>
</evidence>
<comment type="caution">
    <text evidence="1">The sequence shown here is derived from an EMBL/GenBank/DDBJ whole genome shotgun (WGS) entry which is preliminary data.</text>
</comment>